<proteinExistence type="predicted"/>
<sequence length="188" mass="20890">MTKRTSTPYPRLPIEQLIKAEEEDVENKMDDCTSRYRRQLGILVPKPQRGREVFAEILNKEWELTEGGLLPESTNKYTVEANSKYDGDCDSLWGSPLPGHLLVLPLAQPAMTSSSRRNGEPRGMINLFGLSAADRSLVARYASAPMEEACSSLEQMAPGWTGAVDDDAEYRHSVDDCGGLVYPEDPRV</sequence>
<dbReference type="EMBL" id="KE504213">
    <property type="protein sequence ID" value="EPS95166.1"/>
    <property type="molecule type" value="Genomic_DNA"/>
</dbReference>
<accession>S8DP78</accession>
<dbReference type="InParanoid" id="S8DP78"/>
<name>S8DP78_FOMSC</name>
<evidence type="ECO:0000313" key="1">
    <source>
        <dbReference type="EMBL" id="EPS95166.1"/>
    </source>
</evidence>
<dbReference type="HOGENOM" id="CLU_1441084_0_0_1"/>
<gene>
    <name evidence="1" type="ORF">FOMPIDRAFT_1054414</name>
</gene>
<evidence type="ECO:0000313" key="2">
    <source>
        <dbReference type="Proteomes" id="UP000015241"/>
    </source>
</evidence>
<dbReference type="AlphaFoldDB" id="S8DP78"/>
<keyword evidence="2" id="KW-1185">Reference proteome</keyword>
<protein>
    <submittedName>
        <fullName evidence="1">Uncharacterized protein</fullName>
    </submittedName>
</protein>
<reference evidence="1 2" key="1">
    <citation type="journal article" date="2012" name="Science">
        <title>The Paleozoic origin of enzymatic lignin decomposition reconstructed from 31 fungal genomes.</title>
        <authorList>
            <person name="Floudas D."/>
            <person name="Binder M."/>
            <person name="Riley R."/>
            <person name="Barry K."/>
            <person name="Blanchette R.A."/>
            <person name="Henrissat B."/>
            <person name="Martinez A.T."/>
            <person name="Otillar R."/>
            <person name="Spatafora J.W."/>
            <person name="Yadav J.S."/>
            <person name="Aerts A."/>
            <person name="Benoit I."/>
            <person name="Boyd A."/>
            <person name="Carlson A."/>
            <person name="Copeland A."/>
            <person name="Coutinho P.M."/>
            <person name="de Vries R.P."/>
            <person name="Ferreira P."/>
            <person name="Findley K."/>
            <person name="Foster B."/>
            <person name="Gaskell J."/>
            <person name="Glotzer D."/>
            <person name="Gorecki P."/>
            <person name="Heitman J."/>
            <person name="Hesse C."/>
            <person name="Hori C."/>
            <person name="Igarashi K."/>
            <person name="Jurgens J.A."/>
            <person name="Kallen N."/>
            <person name="Kersten P."/>
            <person name="Kohler A."/>
            <person name="Kuees U."/>
            <person name="Kumar T.K.A."/>
            <person name="Kuo A."/>
            <person name="LaButti K."/>
            <person name="Larrondo L.F."/>
            <person name="Lindquist E."/>
            <person name="Ling A."/>
            <person name="Lombard V."/>
            <person name="Lucas S."/>
            <person name="Lundell T."/>
            <person name="Martin R."/>
            <person name="McLaughlin D.J."/>
            <person name="Morgenstern I."/>
            <person name="Morin E."/>
            <person name="Murat C."/>
            <person name="Nagy L.G."/>
            <person name="Nolan M."/>
            <person name="Ohm R.A."/>
            <person name="Patyshakuliyeva A."/>
            <person name="Rokas A."/>
            <person name="Ruiz-Duenas F.J."/>
            <person name="Sabat G."/>
            <person name="Salamov A."/>
            <person name="Samejima M."/>
            <person name="Schmutz J."/>
            <person name="Slot J.C."/>
            <person name="St John F."/>
            <person name="Stenlid J."/>
            <person name="Sun H."/>
            <person name="Sun S."/>
            <person name="Syed K."/>
            <person name="Tsang A."/>
            <person name="Wiebenga A."/>
            <person name="Young D."/>
            <person name="Pisabarro A."/>
            <person name="Eastwood D.C."/>
            <person name="Martin F."/>
            <person name="Cullen D."/>
            <person name="Grigoriev I.V."/>
            <person name="Hibbett D.S."/>
        </authorList>
    </citation>
    <scope>NUCLEOTIDE SEQUENCE</scope>
    <source>
        <strain evidence="2">FP-58527</strain>
    </source>
</reference>
<dbReference type="Proteomes" id="UP000015241">
    <property type="component" value="Unassembled WGS sequence"/>
</dbReference>
<organism evidence="1 2">
    <name type="scientific">Fomitopsis schrenkii</name>
    <name type="common">Brown rot fungus</name>
    <dbReference type="NCBI Taxonomy" id="2126942"/>
    <lineage>
        <taxon>Eukaryota</taxon>
        <taxon>Fungi</taxon>
        <taxon>Dikarya</taxon>
        <taxon>Basidiomycota</taxon>
        <taxon>Agaricomycotina</taxon>
        <taxon>Agaricomycetes</taxon>
        <taxon>Polyporales</taxon>
        <taxon>Fomitopsis</taxon>
    </lineage>
</organism>
<dbReference type="OrthoDB" id="10592187at2759"/>